<accession>K7QNH4</accession>
<dbReference type="Proteomes" id="UP000009395">
    <property type="component" value="Segment"/>
</dbReference>
<sequence length="242" mass="28334">MLENFVYSKKPNRIKGEILDERGKVFGRLTAIRIIEKSKGGSKWEFKCECGNTKVLNINQVKRGNTNSCGCLHRESASKRMTDNSKTHGASKEPWYPNYNSMIQRTVNSEYNYKNEMTYGKDFIQGKLIEESWIDDPWEFYKEIGDKPSKNHSIDRINNNLGYIKGNIKWSDHTEQAFNRRQRGDLPNITIQYKGTNRRARDAYMVKVGKEYLGTRFTLEEATKLRDDYRERKGLPKVVNRI</sequence>
<dbReference type="RefSeq" id="YP_007112800.1">
    <property type="nucleotide sequence ID" value="NC_019726.1"/>
</dbReference>
<reference evidence="1 2" key="1">
    <citation type="journal article" date="2012" name="J. Virol.">
        <title>Complete Genome Sequence of Wide-Host-Range Staphylococcus aureus Phage JD007.</title>
        <authorList>
            <person name="Cui Z."/>
            <person name="Song Z."/>
            <person name="Wang Y."/>
            <person name="Zeng L."/>
            <person name="Shen W."/>
            <person name="Wang Z."/>
            <person name="Li Q."/>
            <person name="He P."/>
            <person name="Qin J."/>
            <person name="Guo X."/>
        </authorList>
    </citation>
    <scope>NUCLEOTIDE SEQUENCE [LARGE SCALE GENOMIC DNA]</scope>
</reference>
<protein>
    <submittedName>
        <fullName evidence="1">Pathogenesis-related transcriptional factor and erf protein</fullName>
    </submittedName>
</protein>
<dbReference type="EMBL" id="JX878671">
    <property type="protein sequence ID" value="AFV50735.1"/>
    <property type="molecule type" value="Genomic_DNA"/>
</dbReference>
<evidence type="ECO:0000313" key="1">
    <source>
        <dbReference type="EMBL" id="AFV50735.1"/>
    </source>
</evidence>
<proteinExistence type="predicted"/>
<name>K7QNH4_9CAUD</name>
<evidence type="ECO:0000313" key="2">
    <source>
        <dbReference type="Proteomes" id="UP000009395"/>
    </source>
</evidence>
<dbReference type="GeneID" id="14181244"/>
<organism evidence="1 2">
    <name type="scientific">Staphylococcus phage JD007</name>
    <dbReference type="NCBI Taxonomy" id="1239383"/>
    <lineage>
        <taxon>Viruses</taxon>
        <taxon>Duplodnaviria</taxon>
        <taxon>Heunggongvirae</taxon>
        <taxon>Uroviricota</taxon>
        <taxon>Caudoviricetes</taxon>
        <taxon>Herelleviridae</taxon>
        <taxon>Twortvirinae</taxon>
        <taxon>Kayvirus</taxon>
        <taxon>Kayvirus JD7</taxon>
    </lineage>
</organism>
<keyword evidence="2" id="KW-1185">Reference proteome</keyword>
<dbReference type="KEGG" id="vg:14181244"/>